<comment type="caution">
    <text evidence="1">The sequence shown here is derived from an EMBL/GenBank/DDBJ whole genome shotgun (WGS) entry which is preliminary data.</text>
</comment>
<protein>
    <submittedName>
        <fullName evidence="1">Uncharacterized protein</fullName>
    </submittedName>
</protein>
<gene>
    <name evidence="1" type="ORF">ESA94_18190</name>
</gene>
<organism evidence="1 2">
    <name type="scientific">Lacibacter luteus</name>
    <dbReference type="NCBI Taxonomy" id="2508719"/>
    <lineage>
        <taxon>Bacteria</taxon>
        <taxon>Pseudomonadati</taxon>
        <taxon>Bacteroidota</taxon>
        <taxon>Chitinophagia</taxon>
        <taxon>Chitinophagales</taxon>
        <taxon>Chitinophagaceae</taxon>
        <taxon>Lacibacter</taxon>
    </lineage>
</organism>
<sequence>MMKKITISGILIGKRGSENTKTAFIEIVHIQKEYRPEGPAENSILEITRQAEKSTATYIPWVGYFDLDRENKNVSPKWEIIEPGKKYLLDNVEWTPFQQ</sequence>
<dbReference type="AlphaFoldDB" id="A0A4Q1CFX1"/>
<dbReference type="Proteomes" id="UP000290204">
    <property type="component" value="Unassembled WGS sequence"/>
</dbReference>
<dbReference type="RefSeq" id="WP_129132365.1">
    <property type="nucleotide sequence ID" value="NZ_SDHW01000006.1"/>
</dbReference>
<reference evidence="1 2" key="1">
    <citation type="submission" date="2019-01" db="EMBL/GenBank/DDBJ databases">
        <title>Lacibacter sp. strain TTM-7.</title>
        <authorList>
            <person name="Chen W.-M."/>
        </authorList>
    </citation>
    <scope>NUCLEOTIDE SEQUENCE [LARGE SCALE GENOMIC DNA]</scope>
    <source>
        <strain evidence="1 2">TTM-7</strain>
    </source>
</reference>
<evidence type="ECO:0000313" key="2">
    <source>
        <dbReference type="Proteomes" id="UP000290204"/>
    </source>
</evidence>
<dbReference type="EMBL" id="SDHW01000006">
    <property type="protein sequence ID" value="RXK58562.1"/>
    <property type="molecule type" value="Genomic_DNA"/>
</dbReference>
<proteinExistence type="predicted"/>
<accession>A0A4Q1CFX1</accession>
<name>A0A4Q1CFX1_9BACT</name>
<evidence type="ECO:0000313" key="1">
    <source>
        <dbReference type="EMBL" id="RXK58562.1"/>
    </source>
</evidence>
<keyword evidence="2" id="KW-1185">Reference proteome</keyword>